<dbReference type="AlphaFoldDB" id="A0AAV2PZV5"/>
<keyword evidence="3" id="KW-1185">Reference proteome</keyword>
<dbReference type="Proteomes" id="UP001497623">
    <property type="component" value="Unassembled WGS sequence"/>
</dbReference>
<protein>
    <recommendedName>
        <fullName evidence="1">Reverse transcriptase domain-containing protein</fullName>
    </recommendedName>
</protein>
<name>A0AAV2PZV5_MEGNR</name>
<evidence type="ECO:0000259" key="1">
    <source>
        <dbReference type="Pfam" id="PF00078"/>
    </source>
</evidence>
<dbReference type="InterPro" id="IPR008042">
    <property type="entry name" value="Retrotrans_Pao"/>
</dbReference>
<dbReference type="PANTHER" id="PTHR47331:SF5">
    <property type="entry name" value="RIBONUCLEASE H"/>
    <property type="match status" value="1"/>
</dbReference>
<sequence length="582" mass="67328">LSSKTSLGVHPEEMHLNDKNCMEQFYKELHYDSVMKNYTVALPWKPNKWSLATNENLALKRMQQLQRKFMQNPKFGNAYASKIQELLTLNFIEEVTPDIELGDLPHYLAHSGVLKDNNNTTNLRIVMDGSCKANASSLSLNDCLYTGPNLIGDLLGCLLGFRCDRFALTADIEKAFLHLQLRIQDRDSMRFFPTNIFDPTSHLKVFRYKVVVFGASCSPFLLAAVIKKHIEVNVQDIKFKNSLRNLFVDNLLATKETEEELLEFYHQARELFAEAGFNLRQWASNSKLVVNAAKRDGVWDDSLKVKILGHFWSPKDDTIEYKAEIIKNTKYTKRIALRINNQIFDPFGFIIPTEIRCRLLIQKLWQHNLDWDKSFFRMTELKEEWDKIVEENIIALKVKFPRQLKTPKNVQLHIMSDASRDAYGAVAYFTIPKCQDYPEGLSQIVYTSGKITKRIPVMDTIPRLELMGLTVAANLIRSIKEAYPTVEPMRKVLWCDSKVVLAQCSSLNNDVAFVHNRVIKIRHLAKGFEIRHINGKENPADLITKPIKAQKLINDNFWWQGPTWLKEPSIWEKPSQYMLDLQ</sequence>
<organism evidence="2 3">
    <name type="scientific">Meganyctiphanes norvegica</name>
    <name type="common">Northern krill</name>
    <name type="synonym">Thysanopoda norvegica</name>
    <dbReference type="NCBI Taxonomy" id="48144"/>
    <lineage>
        <taxon>Eukaryota</taxon>
        <taxon>Metazoa</taxon>
        <taxon>Ecdysozoa</taxon>
        <taxon>Arthropoda</taxon>
        <taxon>Crustacea</taxon>
        <taxon>Multicrustacea</taxon>
        <taxon>Malacostraca</taxon>
        <taxon>Eumalacostraca</taxon>
        <taxon>Eucarida</taxon>
        <taxon>Euphausiacea</taxon>
        <taxon>Euphausiidae</taxon>
        <taxon>Meganyctiphanes</taxon>
    </lineage>
</organism>
<feature type="domain" description="Reverse transcriptase" evidence="1">
    <location>
        <begin position="165"/>
        <end position="309"/>
    </location>
</feature>
<reference evidence="2 3" key="1">
    <citation type="submission" date="2024-05" db="EMBL/GenBank/DDBJ databases">
        <authorList>
            <person name="Wallberg A."/>
        </authorList>
    </citation>
    <scope>NUCLEOTIDE SEQUENCE [LARGE SCALE GENOMIC DNA]</scope>
</reference>
<dbReference type="SUPFAM" id="SSF56672">
    <property type="entry name" value="DNA/RNA polymerases"/>
    <property type="match status" value="1"/>
</dbReference>
<accession>A0AAV2PZV5</accession>
<proteinExistence type="predicted"/>
<gene>
    <name evidence="2" type="ORF">MNOR_LOCUS5838</name>
</gene>
<dbReference type="Pfam" id="PF05380">
    <property type="entry name" value="Peptidase_A17"/>
    <property type="match status" value="1"/>
</dbReference>
<dbReference type="Pfam" id="PF00078">
    <property type="entry name" value="RVT_1"/>
    <property type="match status" value="1"/>
</dbReference>
<dbReference type="GO" id="GO:0071897">
    <property type="term" value="P:DNA biosynthetic process"/>
    <property type="evidence" value="ECO:0007669"/>
    <property type="project" value="UniProtKB-ARBA"/>
</dbReference>
<comment type="caution">
    <text evidence="2">The sequence shown here is derived from an EMBL/GenBank/DDBJ whole genome shotgun (WGS) entry which is preliminary data.</text>
</comment>
<feature type="non-terminal residue" evidence="2">
    <location>
        <position position="1"/>
    </location>
</feature>
<evidence type="ECO:0000313" key="3">
    <source>
        <dbReference type="Proteomes" id="UP001497623"/>
    </source>
</evidence>
<evidence type="ECO:0000313" key="2">
    <source>
        <dbReference type="EMBL" id="CAL4066591.1"/>
    </source>
</evidence>
<dbReference type="EMBL" id="CAXKWB010002315">
    <property type="protein sequence ID" value="CAL4066591.1"/>
    <property type="molecule type" value="Genomic_DNA"/>
</dbReference>
<dbReference type="PANTHER" id="PTHR47331">
    <property type="entry name" value="PHD-TYPE DOMAIN-CONTAINING PROTEIN"/>
    <property type="match status" value="1"/>
</dbReference>
<dbReference type="InterPro" id="IPR000477">
    <property type="entry name" value="RT_dom"/>
</dbReference>
<dbReference type="InterPro" id="IPR043502">
    <property type="entry name" value="DNA/RNA_pol_sf"/>
</dbReference>